<dbReference type="EMBL" id="JAGYWB010000017">
    <property type="protein sequence ID" value="KAI0493439.1"/>
    <property type="molecule type" value="Genomic_DNA"/>
</dbReference>
<proteinExistence type="predicted"/>
<reference evidence="1" key="1">
    <citation type="journal article" date="2022" name="Front. Genet.">
        <title>Chromosome-Scale Assembly of the Dendrobium nobile Genome Provides Insights Into the Molecular Mechanism of the Biosynthesis of the Medicinal Active Ingredient of Dendrobium.</title>
        <authorList>
            <person name="Xu Q."/>
            <person name="Niu S.-C."/>
            <person name="Li K.-L."/>
            <person name="Zheng P.-J."/>
            <person name="Zhang X.-J."/>
            <person name="Jia Y."/>
            <person name="Liu Y."/>
            <person name="Niu Y.-X."/>
            <person name="Yu L.-H."/>
            <person name="Chen D.-F."/>
            <person name="Zhang G.-Q."/>
        </authorList>
    </citation>
    <scope>NUCLEOTIDE SEQUENCE</scope>
    <source>
        <tissue evidence="1">Leaf</tissue>
    </source>
</reference>
<comment type="caution">
    <text evidence="1">The sequence shown here is derived from an EMBL/GenBank/DDBJ whole genome shotgun (WGS) entry which is preliminary data.</text>
</comment>
<sequence length="67" mass="8056">MKVAYLIMYGRWCRNRLAEYIPNYVVDVTCETFINTHMKDQAIFKYSNNEDFNLIDVLIDFRNKKGL</sequence>
<dbReference type="AlphaFoldDB" id="A0A8T3ABC9"/>
<protein>
    <submittedName>
        <fullName evidence="1">Uncharacterized protein</fullName>
    </submittedName>
</protein>
<dbReference type="Proteomes" id="UP000829196">
    <property type="component" value="Unassembled WGS sequence"/>
</dbReference>
<keyword evidence="2" id="KW-1185">Reference proteome</keyword>
<organism evidence="1 2">
    <name type="scientific">Dendrobium nobile</name>
    <name type="common">Orchid</name>
    <dbReference type="NCBI Taxonomy" id="94219"/>
    <lineage>
        <taxon>Eukaryota</taxon>
        <taxon>Viridiplantae</taxon>
        <taxon>Streptophyta</taxon>
        <taxon>Embryophyta</taxon>
        <taxon>Tracheophyta</taxon>
        <taxon>Spermatophyta</taxon>
        <taxon>Magnoliopsida</taxon>
        <taxon>Liliopsida</taxon>
        <taxon>Asparagales</taxon>
        <taxon>Orchidaceae</taxon>
        <taxon>Epidendroideae</taxon>
        <taxon>Malaxideae</taxon>
        <taxon>Dendrobiinae</taxon>
        <taxon>Dendrobium</taxon>
    </lineage>
</organism>
<evidence type="ECO:0000313" key="1">
    <source>
        <dbReference type="EMBL" id="KAI0493439.1"/>
    </source>
</evidence>
<name>A0A8T3ABC9_DENNO</name>
<evidence type="ECO:0000313" key="2">
    <source>
        <dbReference type="Proteomes" id="UP000829196"/>
    </source>
</evidence>
<gene>
    <name evidence="1" type="ORF">KFK09_023555</name>
</gene>
<accession>A0A8T3ABC9</accession>